<dbReference type="EMBL" id="QGNW01000816">
    <property type="protein sequence ID" value="RVW61674.1"/>
    <property type="molecule type" value="Genomic_DNA"/>
</dbReference>
<dbReference type="GO" id="GO:0016020">
    <property type="term" value="C:membrane"/>
    <property type="evidence" value="ECO:0007669"/>
    <property type="project" value="UniProtKB-SubCell"/>
</dbReference>
<keyword evidence="4" id="KW-0472">Membrane</keyword>
<dbReference type="Pfam" id="PF02485">
    <property type="entry name" value="Branch"/>
    <property type="match status" value="1"/>
</dbReference>
<evidence type="ECO:0000256" key="2">
    <source>
        <dbReference type="ARBA" id="ARBA00022676"/>
    </source>
</evidence>
<evidence type="ECO:0000256" key="5">
    <source>
        <dbReference type="ARBA" id="ARBA00023180"/>
    </source>
</evidence>
<dbReference type="Proteomes" id="UP000288805">
    <property type="component" value="Unassembled WGS sequence"/>
</dbReference>
<accession>A0A438FNZ2</accession>
<protein>
    <recommendedName>
        <fullName evidence="8">Glycosyltransferase</fullName>
    </recommendedName>
</protein>
<evidence type="ECO:0008006" key="8">
    <source>
        <dbReference type="Google" id="ProtNLM"/>
    </source>
</evidence>
<evidence type="ECO:0000256" key="3">
    <source>
        <dbReference type="ARBA" id="ARBA00022679"/>
    </source>
</evidence>
<evidence type="ECO:0000256" key="4">
    <source>
        <dbReference type="ARBA" id="ARBA00023136"/>
    </source>
</evidence>
<comment type="caution">
    <text evidence="6">The sequence shown here is derived from an EMBL/GenBank/DDBJ whole genome shotgun (WGS) entry which is preliminary data.</text>
</comment>
<keyword evidence="2" id="KW-0328">Glycosyltransferase</keyword>
<name>A0A438FNZ2_VITVI</name>
<reference evidence="6 7" key="1">
    <citation type="journal article" date="2018" name="PLoS Genet.">
        <title>Population sequencing reveals clonal diversity and ancestral inbreeding in the grapevine cultivar Chardonnay.</title>
        <authorList>
            <person name="Roach M.J."/>
            <person name="Johnson D.L."/>
            <person name="Bohlmann J."/>
            <person name="van Vuuren H.J."/>
            <person name="Jones S.J."/>
            <person name="Pretorius I.S."/>
            <person name="Schmidt S.A."/>
            <person name="Borneman A.R."/>
        </authorList>
    </citation>
    <scope>NUCLEOTIDE SEQUENCE [LARGE SCALE GENOMIC DNA]</scope>
    <source>
        <strain evidence="7">cv. Chardonnay</strain>
        <tissue evidence="6">Leaf</tissue>
    </source>
</reference>
<evidence type="ECO:0000256" key="1">
    <source>
        <dbReference type="ARBA" id="ARBA00004606"/>
    </source>
</evidence>
<dbReference type="GO" id="GO:0016757">
    <property type="term" value="F:glycosyltransferase activity"/>
    <property type="evidence" value="ECO:0007669"/>
    <property type="project" value="UniProtKB-KW"/>
</dbReference>
<dbReference type="PANTHER" id="PTHR31042:SF141">
    <property type="entry name" value="GLYCOSYLTRANSFERASE BC10"/>
    <property type="match status" value="1"/>
</dbReference>
<dbReference type="AlphaFoldDB" id="A0A438FNZ2"/>
<sequence length="329" mass="37798">MLPSRTPLVVSYAFLLCLPLFCLFPPKFLTLKLAQIDPPCFKRSAIARPGTTNPKPKIAFLFLTNSNLSFAPLWELFFQGNSHLYNIYIHADPTSSFVSPGGIFANRSIPAIHTKRASPTLIAAERRLLAAALADDPLNLYFALLSQHCIPLHSFRFLYRTLFTETVRFPYRSFIEILSGEPNLEERYVARGETAMLPEVPFGQFRVGSQFFVLTRRHAMMVVKEKRLWRKFNLPCFNRHTCYPEEHYFPTFLSMEDPLGCTHYTLTRVNWTGNLDGHPHLYGPDEVSPELIYELRISNSTYSFMFARKFSVDSLEPLIQIAKPVIFSD</sequence>
<evidence type="ECO:0000313" key="7">
    <source>
        <dbReference type="Proteomes" id="UP000288805"/>
    </source>
</evidence>
<dbReference type="InterPro" id="IPR044174">
    <property type="entry name" value="BC10-like"/>
</dbReference>
<comment type="subcellular location">
    <subcellularLocation>
        <location evidence="1">Membrane</location>
        <topology evidence="1">Single-pass type II membrane protein</topology>
    </subcellularLocation>
</comment>
<evidence type="ECO:0000313" key="6">
    <source>
        <dbReference type="EMBL" id="RVW61674.1"/>
    </source>
</evidence>
<keyword evidence="5" id="KW-0325">Glycoprotein</keyword>
<dbReference type="InterPro" id="IPR003406">
    <property type="entry name" value="Glyco_trans_14"/>
</dbReference>
<organism evidence="6 7">
    <name type="scientific">Vitis vinifera</name>
    <name type="common">Grape</name>
    <dbReference type="NCBI Taxonomy" id="29760"/>
    <lineage>
        <taxon>Eukaryota</taxon>
        <taxon>Viridiplantae</taxon>
        <taxon>Streptophyta</taxon>
        <taxon>Embryophyta</taxon>
        <taxon>Tracheophyta</taxon>
        <taxon>Spermatophyta</taxon>
        <taxon>Magnoliopsida</taxon>
        <taxon>eudicotyledons</taxon>
        <taxon>Gunneridae</taxon>
        <taxon>Pentapetalae</taxon>
        <taxon>rosids</taxon>
        <taxon>Vitales</taxon>
        <taxon>Vitaceae</taxon>
        <taxon>Viteae</taxon>
        <taxon>Vitis</taxon>
    </lineage>
</organism>
<gene>
    <name evidence="6" type="ORF">CK203_065817</name>
</gene>
<keyword evidence="3" id="KW-0808">Transferase</keyword>
<proteinExistence type="predicted"/>
<dbReference type="PANTHER" id="PTHR31042">
    <property type="entry name" value="CORE-2/I-BRANCHING BETA-1,6-N-ACETYLGLUCOSAMINYLTRANSFERASE FAMILY PROTEIN-RELATED"/>
    <property type="match status" value="1"/>
</dbReference>